<organism evidence="1 2">
    <name type="scientific">Undibacterium griseum</name>
    <dbReference type="NCBI Taxonomy" id="2762295"/>
    <lineage>
        <taxon>Bacteria</taxon>
        <taxon>Pseudomonadati</taxon>
        <taxon>Pseudomonadota</taxon>
        <taxon>Betaproteobacteria</taxon>
        <taxon>Burkholderiales</taxon>
        <taxon>Oxalobacteraceae</taxon>
        <taxon>Undibacterium</taxon>
    </lineage>
</organism>
<proteinExistence type="predicted"/>
<evidence type="ECO:0000313" key="2">
    <source>
        <dbReference type="Proteomes" id="UP000613113"/>
    </source>
</evidence>
<name>A0ABR6YLQ8_9BURK</name>
<keyword evidence="2" id="KW-1185">Reference proteome</keyword>
<sequence length="99" mass="10792">MEKSIAVSKALEQQDIPLSGQTVLHLMKLASLVEEAEYVSSSGSGEIKSYSRLTPSGLKYGENKKTMSPTKTDITIYPSKIKEILIECHSALGVYLSTL</sequence>
<protein>
    <submittedName>
        <fullName evidence="1">Uncharacterized protein</fullName>
    </submittedName>
</protein>
<dbReference type="RefSeq" id="WP_186862331.1">
    <property type="nucleotide sequence ID" value="NZ_JACOGC010000002.1"/>
</dbReference>
<dbReference type="EMBL" id="JACOGC010000002">
    <property type="protein sequence ID" value="MBC3884739.1"/>
    <property type="molecule type" value="Genomic_DNA"/>
</dbReference>
<accession>A0ABR6YLQ8</accession>
<dbReference type="Proteomes" id="UP000613113">
    <property type="component" value="Unassembled WGS sequence"/>
</dbReference>
<gene>
    <name evidence="1" type="ORF">H8K27_06335</name>
</gene>
<reference evidence="1 2" key="1">
    <citation type="submission" date="2020-08" db="EMBL/GenBank/DDBJ databases">
        <title>Novel species isolated from subtropical streams in China.</title>
        <authorList>
            <person name="Lu H."/>
        </authorList>
    </citation>
    <scope>NUCLEOTIDE SEQUENCE [LARGE SCALE GENOMIC DNA]</scope>
    <source>
        <strain evidence="1 2">FT31W</strain>
    </source>
</reference>
<evidence type="ECO:0000313" key="1">
    <source>
        <dbReference type="EMBL" id="MBC3884739.1"/>
    </source>
</evidence>
<comment type="caution">
    <text evidence="1">The sequence shown here is derived from an EMBL/GenBank/DDBJ whole genome shotgun (WGS) entry which is preliminary data.</text>
</comment>